<evidence type="ECO:0000313" key="3">
    <source>
        <dbReference type="Proteomes" id="UP000290572"/>
    </source>
</evidence>
<feature type="compositionally biased region" description="Basic and acidic residues" evidence="1">
    <location>
        <begin position="45"/>
        <end position="55"/>
    </location>
</feature>
<proteinExistence type="predicted"/>
<reference evidence="2 3" key="1">
    <citation type="submission" date="2018-03" db="EMBL/GenBank/DDBJ databases">
        <title>Draft genome sequence of Rohu Carp (Labeo rohita).</title>
        <authorList>
            <person name="Das P."/>
            <person name="Kushwaha B."/>
            <person name="Joshi C.G."/>
            <person name="Kumar D."/>
            <person name="Nagpure N.S."/>
            <person name="Sahoo L."/>
            <person name="Das S.P."/>
            <person name="Bit A."/>
            <person name="Patnaik S."/>
            <person name="Meher P.K."/>
            <person name="Jayasankar P."/>
            <person name="Koringa P.G."/>
            <person name="Patel N.V."/>
            <person name="Hinsu A.T."/>
            <person name="Kumar R."/>
            <person name="Pandey M."/>
            <person name="Agarwal S."/>
            <person name="Srivastava S."/>
            <person name="Singh M."/>
            <person name="Iquebal M.A."/>
            <person name="Jaiswal S."/>
            <person name="Angadi U.B."/>
            <person name="Kumar N."/>
            <person name="Raza M."/>
            <person name="Shah T.M."/>
            <person name="Rai A."/>
            <person name="Jena J.K."/>
        </authorList>
    </citation>
    <scope>NUCLEOTIDE SEQUENCE [LARGE SCALE GENOMIC DNA]</scope>
    <source>
        <strain evidence="2">DASCIFA01</strain>
        <tissue evidence="2">Testis</tissue>
    </source>
</reference>
<feature type="region of interest" description="Disordered" evidence="1">
    <location>
        <begin position="1"/>
        <end position="23"/>
    </location>
</feature>
<keyword evidence="3" id="KW-1185">Reference proteome</keyword>
<feature type="region of interest" description="Disordered" evidence="1">
    <location>
        <begin position="45"/>
        <end position="75"/>
    </location>
</feature>
<dbReference type="Proteomes" id="UP000290572">
    <property type="component" value="Unassembled WGS sequence"/>
</dbReference>
<organism evidence="2 3">
    <name type="scientific">Labeo rohita</name>
    <name type="common">Indian major carp</name>
    <name type="synonym">Cyprinus rohita</name>
    <dbReference type="NCBI Taxonomy" id="84645"/>
    <lineage>
        <taxon>Eukaryota</taxon>
        <taxon>Metazoa</taxon>
        <taxon>Chordata</taxon>
        <taxon>Craniata</taxon>
        <taxon>Vertebrata</taxon>
        <taxon>Euteleostomi</taxon>
        <taxon>Actinopterygii</taxon>
        <taxon>Neopterygii</taxon>
        <taxon>Teleostei</taxon>
        <taxon>Ostariophysi</taxon>
        <taxon>Cypriniformes</taxon>
        <taxon>Cyprinidae</taxon>
        <taxon>Labeoninae</taxon>
        <taxon>Labeonini</taxon>
        <taxon>Labeo</taxon>
    </lineage>
</organism>
<evidence type="ECO:0000313" key="2">
    <source>
        <dbReference type="EMBL" id="RXN39599.1"/>
    </source>
</evidence>
<sequence>MTPVGPMDPKNWPKEAEMMGSGNQTGRSIKFYLLLALGWTTERARMKGKPEEERSPVGTGYTDQRSIKFGSAPGS</sequence>
<gene>
    <name evidence="2" type="ORF">ROHU_000044</name>
</gene>
<dbReference type="EMBL" id="QBIY01000361">
    <property type="protein sequence ID" value="RXN39599.1"/>
    <property type="molecule type" value="Genomic_DNA"/>
</dbReference>
<comment type="caution">
    <text evidence="2">The sequence shown here is derived from an EMBL/GenBank/DDBJ whole genome shotgun (WGS) entry which is preliminary data.</text>
</comment>
<evidence type="ECO:0000256" key="1">
    <source>
        <dbReference type="SAM" id="MobiDB-lite"/>
    </source>
</evidence>
<name>A0A498P7D3_LABRO</name>
<protein>
    <submittedName>
        <fullName evidence="2">Uncharacterized protein</fullName>
    </submittedName>
</protein>
<accession>A0A498P7D3</accession>
<dbReference type="AlphaFoldDB" id="A0A498P7D3"/>